<dbReference type="InterPro" id="IPR001853">
    <property type="entry name" value="DSBA-like_thioredoxin_dom"/>
</dbReference>
<dbReference type="GO" id="GO:0004364">
    <property type="term" value="F:glutathione transferase activity"/>
    <property type="evidence" value="ECO:0007669"/>
    <property type="project" value="TreeGrafter"/>
</dbReference>
<keyword evidence="1 4" id="KW-0413">Isomerase</keyword>
<dbReference type="GO" id="GO:0004602">
    <property type="term" value="F:glutathione peroxidase activity"/>
    <property type="evidence" value="ECO:0007669"/>
    <property type="project" value="TreeGrafter"/>
</dbReference>
<dbReference type="AlphaFoldDB" id="A0A1X7BX20"/>
<evidence type="ECO:0000256" key="1">
    <source>
        <dbReference type="PIRNR" id="PIRNR006386"/>
    </source>
</evidence>
<gene>
    <name evidence="4" type="primary">nsaD_2</name>
    <name evidence="4" type="ORF">ROA7745_04038</name>
</gene>
<evidence type="ECO:0000313" key="4">
    <source>
        <dbReference type="EMBL" id="SMC14173.1"/>
    </source>
</evidence>
<proteinExistence type="inferred from homology"/>
<protein>
    <recommendedName>
        <fullName evidence="1">2-hydroxychromene-2-carboxylate isomerase</fullName>
        <ecNumber evidence="1">5.99.1.4</ecNumber>
    </recommendedName>
</protein>
<dbReference type="Proteomes" id="UP000193224">
    <property type="component" value="Unassembled WGS sequence"/>
</dbReference>
<feature type="domain" description="DSBA-like thioredoxin" evidence="3">
    <location>
        <begin position="2"/>
        <end position="187"/>
    </location>
</feature>
<dbReference type="EMBL" id="FWXB01000021">
    <property type="protein sequence ID" value="SMC14173.1"/>
    <property type="molecule type" value="Genomic_DNA"/>
</dbReference>
<dbReference type="RefSeq" id="WP_085802083.1">
    <property type="nucleotide sequence ID" value="NZ_FWXB01000021.1"/>
</dbReference>
<dbReference type="CDD" id="cd03022">
    <property type="entry name" value="DsbA_HCCA_Iso"/>
    <property type="match status" value="1"/>
</dbReference>
<keyword evidence="5" id="KW-1185">Reference proteome</keyword>
<dbReference type="OrthoDB" id="5244108at2"/>
<dbReference type="PANTHER" id="PTHR42943:SF2">
    <property type="entry name" value="GLUTATHIONE S-TRANSFERASE KAPPA 1"/>
    <property type="match status" value="1"/>
</dbReference>
<evidence type="ECO:0000256" key="2">
    <source>
        <dbReference type="PIRSR" id="PIRSR006386-1"/>
    </source>
</evidence>
<dbReference type="InterPro" id="IPR044087">
    <property type="entry name" value="NahD-like"/>
</dbReference>
<dbReference type="GO" id="GO:0018845">
    <property type="term" value="F:2-hydroxychromene-2-carboxylate isomerase activity"/>
    <property type="evidence" value="ECO:0007669"/>
    <property type="project" value="UniProtKB-UniRule"/>
</dbReference>
<comment type="catalytic activity">
    <reaction evidence="1">
        <text>2-hydroxychromene-2-carboxylate = (3E)-4-(2-hydroxyphenyl)-2-oxobut-3-enoate</text>
        <dbReference type="Rhea" id="RHEA:27401"/>
        <dbReference type="ChEBI" id="CHEBI:59350"/>
        <dbReference type="ChEBI" id="CHEBI:59353"/>
        <dbReference type="EC" id="5.99.1.4"/>
    </reaction>
</comment>
<dbReference type="GO" id="GO:1901170">
    <property type="term" value="P:naphthalene catabolic process"/>
    <property type="evidence" value="ECO:0007669"/>
    <property type="project" value="InterPro"/>
</dbReference>
<feature type="active site" description="Nucleophile" evidence="2">
    <location>
        <position position="11"/>
    </location>
</feature>
<dbReference type="PIRSF" id="PIRSF006386">
    <property type="entry name" value="HCCAis_GSTk"/>
    <property type="match status" value="1"/>
</dbReference>
<dbReference type="Gene3D" id="3.40.30.10">
    <property type="entry name" value="Glutaredoxin"/>
    <property type="match status" value="1"/>
</dbReference>
<dbReference type="InterPro" id="IPR014440">
    <property type="entry name" value="HCCAis_GSTk"/>
</dbReference>
<dbReference type="GO" id="GO:0006749">
    <property type="term" value="P:glutathione metabolic process"/>
    <property type="evidence" value="ECO:0007669"/>
    <property type="project" value="TreeGrafter"/>
</dbReference>
<evidence type="ECO:0000313" key="5">
    <source>
        <dbReference type="Proteomes" id="UP000193224"/>
    </source>
</evidence>
<dbReference type="InterPro" id="IPR051924">
    <property type="entry name" value="GST_Kappa/NadH"/>
</dbReference>
<name>A0A1X7BX20_9RHOB</name>
<reference evidence="4 5" key="1">
    <citation type="submission" date="2017-03" db="EMBL/GenBank/DDBJ databases">
        <authorList>
            <person name="Afonso C.L."/>
            <person name="Miller P.J."/>
            <person name="Scott M.A."/>
            <person name="Spackman E."/>
            <person name="Goraichik I."/>
            <person name="Dimitrov K.M."/>
            <person name="Suarez D.L."/>
            <person name="Swayne D.E."/>
        </authorList>
    </citation>
    <scope>NUCLEOTIDE SEQUENCE [LARGE SCALE GENOMIC DNA]</scope>
    <source>
        <strain evidence="4 5">CECT 7745</strain>
    </source>
</reference>
<accession>A0A1X7BX20</accession>
<evidence type="ECO:0000259" key="3">
    <source>
        <dbReference type="Pfam" id="PF01323"/>
    </source>
</evidence>
<dbReference type="InterPro" id="IPR036249">
    <property type="entry name" value="Thioredoxin-like_sf"/>
</dbReference>
<comment type="similarity">
    <text evidence="1">Belongs to the GST superfamily. NadH family.</text>
</comment>
<dbReference type="PANTHER" id="PTHR42943">
    <property type="entry name" value="GLUTATHIONE S-TRANSFERASE KAPPA"/>
    <property type="match status" value="1"/>
</dbReference>
<sequence>MQIDFWFEFASTYSYLSALRLPGLAAKAGVTVRWRPFLLGPIFAAQGWDTSPFNIYAAKGNYMWRDMERRAGKLGLSIHRPDPFPQNSLLAARVAQAAPEGPEMIAFCHNVYLAQFSERLEISDLDVIAACASAARLPGDIIAQSQSDENKLALRAATEDAIRHGIFGAPSFTVDGELFWGDDRLEDALDWAVRHG</sequence>
<dbReference type="Pfam" id="PF01323">
    <property type="entry name" value="DSBA"/>
    <property type="match status" value="1"/>
</dbReference>
<dbReference type="EC" id="5.99.1.4" evidence="1"/>
<dbReference type="SUPFAM" id="SSF52833">
    <property type="entry name" value="Thioredoxin-like"/>
    <property type="match status" value="1"/>
</dbReference>
<organism evidence="4 5">
    <name type="scientific">Roseovarius aestuarii</name>
    <dbReference type="NCBI Taxonomy" id="475083"/>
    <lineage>
        <taxon>Bacteria</taxon>
        <taxon>Pseudomonadati</taxon>
        <taxon>Pseudomonadota</taxon>
        <taxon>Alphaproteobacteria</taxon>
        <taxon>Rhodobacterales</taxon>
        <taxon>Roseobacteraceae</taxon>
        <taxon>Roseovarius</taxon>
    </lineage>
</organism>